<dbReference type="HOGENOM" id="CLU_411077_0_0_1"/>
<accession>H8ZB05</accession>
<organism evidence="2">
    <name type="scientific">Nematocida ausubeli (strain ATCC PRA-371 / ERTm2)</name>
    <name type="common">Nematode killer fungus</name>
    <dbReference type="NCBI Taxonomy" id="1913371"/>
    <lineage>
        <taxon>Eukaryota</taxon>
        <taxon>Fungi</taxon>
        <taxon>Fungi incertae sedis</taxon>
        <taxon>Microsporidia</taxon>
        <taxon>Nematocida</taxon>
    </lineage>
</organism>
<evidence type="ECO:0000256" key="1">
    <source>
        <dbReference type="SAM" id="SignalP"/>
    </source>
</evidence>
<feature type="signal peptide" evidence="1">
    <location>
        <begin position="1"/>
        <end position="19"/>
    </location>
</feature>
<reference evidence="2" key="1">
    <citation type="submission" date="2011-03" db="EMBL/GenBank/DDBJ databases">
        <title>The Genome Sequence of Nematocida sp1 strain ERTm2.</title>
        <authorList>
            <consortium name="The Broad Institute Genome Sequencing Platform"/>
            <consortium name="The Broad Institute Genome Sequencing Center for Infectious Disease"/>
            <person name="Cuomo C."/>
            <person name="Troemel E."/>
            <person name="Young S.K."/>
            <person name="Zeng Q."/>
            <person name="Gargeya S."/>
            <person name="Fitzgerald M."/>
            <person name="Haas B."/>
            <person name="Abouelleil A."/>
            <person name="Alvarado L."/>
            <person name="Arachchi H.M."/>
            <person name="Berlin A."/>
            <person name="Brown A."/>
            <person name="Chapman S.B."/>
            <person name="Chen Z."/>
            <person name="Dunbar C."/>
            <person name="Freedman E."/>
            <person name="Gearin G."/>
            <person name="Gellesch M."/>
            <person name="Goldberg J."/>
            <person name="Griggs A."/>
            <person name="Gujja S."/>
            <person name="Heilman E.R."/>
            <person name="Heiman D."/>
            <person name="Howarth C."/>
            <person name="Larson L."/>
            <person name="Lui A."/>
            <person name="MacDonald P.J.P."/>
            <person name="Mehta T."/>
            <person name="Montmayeur A."/>
            <person name="Murphy C."/>
            <person name="Neiman D."/>
            <person name="Pearson M."/>
            <person name="Priest M."/>
            <person name="Roberts A."/>
            <person name="Saif S."/>
            <person name="Shea T."/>
            <person name="Shenoy N."/>
            <person name="Sisk P."/>
            <person name="Stolte C."/>
            <person name="Sykes S."/>
            <person name="White J."/>
            <person name="Yandava C."/>
            <person name="Wortman J."/>
            <person name="Nusbaum C."/>
            <person name="Birren B."/>
        </authorList>
    </citation>
    <scope>NUCLEOTIDE SEQUENCE</scope>
    <source>
        <strain evidence="2">ERTm2</strain>
    </source>
</reference>
<keyword evidence="1" id="KW-0732">Signal</keyword>
<feature type="chain" id="PRO_5003617395" evidence="1">
    <location>
        <begin position="20"/>
        <end position="665"/>
    </location>
</feature>
<dbReference type="EMBL" id="JH604634">
    <property type="protein sequence ID" value="EHY66058.1"/>
    <property type="molecule type" value="Genomic_DNA"/>
</dbReference>
<protein>
    <submittedName>
        <fullName evidence="2">Uncharacterized protein</fullName>
    </submittedName>
</protein>
<proteinExistence type="predicted"/>
<evidence type="ECO:0000313" key="2">
    <source>
        <dbReference type="EMBL" id="EHY66058.1"/>
    </source>
</evidence>
<dbReference type="AlphaFoldDB" id="H8ZB05"/>
<name>H8ZB05_NEMA1</name>
<dbReference type="Proteomes" id="UP000005622">
    <property type="component" value="Unassembled WGS sequence"/>
</dbReference>
<gene>
    <name evidence="2" type="ORF">NERG_00754</name>
</gene>
<sequence length="665" mass="76792">MKRTKLLSTFLKIAAILQGSLVSAQFKAYNDRNTRYSYIDSNSPVFISTNLEIIDTQPDSLLNCVYSYCIDKQGLFQEHNDVVLDFQKNKPLNARDERVIFMGKYCNIFQVLFPFTKPEFPIQNTKEGSFFLFLVSLQESKNDIALLMYLLLLCEGVDMRMDKIVDMEDLKKEDTTARANHLNIIFQLGNNINTEKDTKKKPQNKMATVDKIYLPVFEQVLGFFQEYKIHPKVDLKGPCDMPIQKYELLQHIHPSTKLLVRMYVYYYCNYFNCWYELFKSIYFILKPYSDYAKNNSSTKQSADKDCIIVDVFKNENEDSNIQENSSILSTEEGVKRKSIKTPASKAYYRIFRETLHEKSNCSSMFNKKFFTLLYATHPIPYSTTNNLPFYTKTQSGTAVDQFPFRQSIYSSKCCDESLLVIFSCLAYNPETFSYNYNGDCYGDRIYSFLKKYKRITASRCNNLNMHWSKEVISTTFNRIGTTAKSRLRKGTINFLNRMRQLTGGANCRLGDALTFLIKETNKKPIESDYVERIQTKLTTFFKGYSTNNSLTVRVKNLTIAKVENMLDFFGDIELEYEHNGISGGININVALTGVKVTLLESKISNPKKRKEALEELQKLCWYPESDAKSLFIAHTNTLIQECNYYLKNTTEPVAGPSGISNSNPI</sequence>